<gene>
    <name evidence="37" type="ORF">MNOR_LOCUS18359</name>
</gene>
<keyword evidence="15" id="KW-0418">Kinase</keyword>
<evidence type="ECO:0000256" key="14">
    <source>
        <dbReference type="ARBA" id="ARBA00022771"/>
    </source>
</evidence>
<evidence type="ECO:0000256" key="15">
    <source>
        <dbReference type="ARBA" id="ARBA00022777"/>
    </source>
</evidence>
<dbReference type="InterPro" id="IPR001849">
    <property type="entry name" value="PH_domain"/>
</dbReference>
<dbReference type="Gene3D" id="3.30.200.20">
    <property type="entry name" value="Phosphorylase Kinase, domain 1"/>
    <property type="match status" value="1"/>
</dbReference>
<dbReference type="Pfam" id="PF00433">
    <property type="entry name" value="Pkinase_C"/>
    <property type="match status" value="1"/>
</dbReference>
<evidence type="ECO:0000256" key="20">
    <source>
        <dbReference type="ARBA" id="ARBA00023136"/>
    </source>
</evidence>
<evidence type="ECO:0000256" key="30">
    <source>
        <dbReference type="PROSITE-ProRule" id="PRU10141"/>
    </source>
</evidence>
<evidence type="ECO:0000256" key="23">
    <source>
        <dbReference type="ARBA" id="ARBA00048679"/>
    </source>
</evidence>
<dbReference type="GO" id="GO:0030866">
    <property type="term" value="P:cortical actin cytoskeleton organization"/>
    <property type="evidence" value="ECO:0007669"/>
    <property type="project" value="TreeGrafter"/>
</dbReference>
<dbReference type="PROSITE" id="PS51859">
    <property type="entry name" value="RHO_BD"/>
    <property type="match status" value="1"/>
</dbReference>
<feature type="compositionally biased region" description="Low complexity" evidence="32">
    <location>
        <begin position="686"/>
        <end position="703"/>
    </location>
</feature>
<evidence type="ECO:0000256" key="16">
    <source>
        <dbReference type="ARBA" id="ARBA00022833"/>
    </source>
</evidence>
<protein>
    <recommendedName>
        <fullName evidence="26">Rho-associated protein kinase let-502</fullName>
        <ecNumber evidence="6">2.7.11.1</ecNumber>
    </recommendedName>
    <alternativeName>
        <fullName evidence="27">Lethal protein 502</fullName>
    </alternativeName>
    <alternativeName>
        <fullName evidence="28">Rho-binding kinase let-502</fullName>
    </alternativeName>
</protein>
<sequence>MEVIQDNDRVQRLKELETKLLNPRAVVNVDSLLDSVQAMVADCDHQAIKRNKNVDCFINRFRDSIECVEDLRMRADDFTMLKVIGRGAFGEVQLVRHKYTKQVYAMKLLSKFEMIKRSDSAFFWEERDIMAHANSEWIVQLHFAFQDHRFLYMVMDYMPGGDLVNLMSNYDVPEKWAKFYCAEVVLALDAIHSMGFVHRDVKPDNMLLDATGHLKLADFGTCMKMDADGLVRSDTPVGTPDYISPEVLKSQGGEGEYGRECDWWSVGVFLYEMLHGDTPFYADSLVGTYGKIMDHKNALRFPDDIEISSEAKSLICAFLTDRLTRLGRNGVEEIKRHRFFHSDQWDFENMRECVPPVVLELTGDDDTSNFDEVENEDTSDESFPTPKAFVGNHLPFVGFTYSKDYRLLSGNQNDKTDGPKRNLTNDGNVSNQIAILTAELEQQKKEVEELDSKYRVTLSQLDNLSQVHQAKQQERRDLDRKLALLSHDLKEAQRKTDQESESRRKLDTMYMEMKKQYEDEHNRHKRDFNSAQHDKEKLNKLDNQIKELQDKFKSEQESGTRHKKANAELSVSLQHQESVVADLTDKLGAIQTTRDNLERDMVNLQTQLEQERQGRQHMVDLMAQADSKRQALQAKVDGLEDRESSSRSEAEELSERVVQLEKQRASLELELRAAQQRAEEARAARDALAAQSSQQTTQNHQASPHQISALQKRLQSEEQKRQQAEASSQEKERQISMLSVDYRQIQQQLHKLEGEHRQESEKVKTLQKQIESETEKRSVISSEFQSQTSELTLLRTKEKQLLRDLEEARESRTSLAEELHKLKTQKSVDEVQMRELQDTLEAEQYFSTLYKTQVRELREEVEEKGRAIMEMEEERSSLTQQLQLTVARADSEALSRSIAEETVADLEKEKTVKELEINDLLSRHVQDLSNKDSELTTAVTQGQELSKSVEALKKEKEDLNLKLQQLEEERKAAVNLRGDDLEKLSKQLKQEQLLKMQAVNKLAEIMARKEPRNNKGPKASATDLRRKEKECRKLQQELTMERDKFSQTVSKYQKDLQDIQALLYEESQAKVRYQMEADSKDSEIEQLRAKLANVNSETASLSSGTENDIEEMGMDARLEGWLSVPNKQNIKRHGWRKQYVVVSSRKIIFYNTESDKQNSDPILILDLTKLFHVRSVTQGDVIRAEAKDIPRIFQTL</sequence>
<dbReference type="InterPro" id="IPR050839">
    <property type="entry name" value="Rho-assoc_Ser/Thr_Kinase"/>
</dbReference>
<dbReference type="GO" id="GO:0048598">
    <property type="term" value="P:embryonic morphogenesis"/>
    <property type="evidence" value="ECO:0007669"/>
    <property type="project" value="TreeGrafter"/>
</dbReference>
<evidence type="ECO:0000256" key="3">
    <source>
        <dbReference type="ARBA" id="ARBA00004245"/>
    </source>
</evidence>
<accession>A0AAV2R0I0</accession>
<dbReference type="Pfam" id="PF25346">
    <property type="entry name" value="PH_MRCK"/>
    <property type="match status" value="1"/>
</dbReference>
<name>A0AAV2R0I0_MEGNR</name>
<keyword evidence="11" id="KW-0808">Transferase</keyword>
<dbReference type="Gene3D" id="1.20.5.340">
    <property type="match status" value="1"/>
</dbReference>
<dbReference type="InterPro" id="IPR000719">
    <property type="entry name" value="Prot_kinase_dom"/>
</dbReference>
<evidence type="ECO:0000256" key="5">
    <source>
        <dbReference type="ARBA" id="ARBA00009903"/>
    </source>
</evidence>
<feature type="compositionally biased region" description="Basic and acidic residues" evidence="32">
    <location>
        <begin position="637"/>
        <end position="658"/>
    </location>
</feature>
<dbReference type="FunFam" id="2.30.29.30:FF:000308">
    <property type="entry name" value="Rho-associated protein kinase 1"/>
    <property type="match status" value="1"/>
</dbReference>
<dbReference type="PROSITE" id="PS51285">
    <property type="entry name" value="AGC_KINASE_CTER"/>
    <property type="match status" value="1"/>
</dbReference>
<keyword evidence="19 29" id="KW-0175">Coiled coil</keyword>
<dbReference type="SUPFAM" id="SSF103652">
    <property type="entry name" value="G protein-binding domain"/>
    <property type="match status" value="1"/>
</dbReference>
<dbReference type="CDD" id="cd22250">
    <property type="entry name" value="ROCK_SBD"/>
    <property type="match status" value="1"/>
</dbReference>
<evidence type="ECO:0000256" key="13">
    <source>
        <dbReference type="ARBA" id="ARBA00022741"/>
    </source>
</evidence>
<comment type="similarity">
    <text evidence="5">Belongs to the protein kinase superfamily. AGC Ser/Thr protein kinase family.</text>
</comment>
<dbReference type="Gene3D" id="2.30.29.30">
    <property type="entry name" value="Pleckstrin-homology domain (PH domain)/Phosphotyrosine-binding domain (PTB)"/>
    <property type="match status" value="1"/>
</dbReference>
<feature type="compositionally biased region" description="Acidic residues" evidence="32">
    <location>
        <begin position="364"/>
        <end position="380"/>
    </location>
</feature>
<feature type="region of interest" description="Disordered" evidence="32">
    <location>
        <begin position="682"/>
        <end position="734"/>
    </location>
</feature>
<feature type="domain" description="AGC-kinase C-terminal" evidence="35">
    <location>
        <begin position="341"/>
        <end position="411"/>
    </location>
</feature>
<feature type="coiled-coil region" evidence="31">
    <location>
        <begin position="1070"/>
        <end position="1097"/>
    </location>
</feature>
<dbReference type="Pfam" id="PF08912">
    <property type="entry name" value="Rho_Binding"/>
    <property type="match status" value="1"/>
</dbReference>
<comment type="caution">
    <text evidence="37">The sequence shown here is derived from an EMBL/GenBank/DDBJ whole genome shotgun (WGS) entry which is preliminary data.</text>
</comment>
<comment type="function">
    <text evidence="24">Negatively regulates mel-11 to relieve the inhibition of mlc-4, allowing contraction of the circumferentially oriented microfilaments in epidermal cells and thereby regulating myosin II contractility during spermathecal contraction, cleavage furrow contraction in early embryos, and embryonic elongation and morphogenesis. Required for P-cell migration. May also play a role in oocyte cellularization.</text>
</comment>
<dbReference type="EMBL" id="CAXKWB010013088">
    <property type="protein sequence ID" value="CAL4106563.1"/>
    <property type="molecule type" value="Genomic_DNA"/>
</dbReference>
<evidence type="ECO:0000259" key="36">
    <source>
        <dbReference type="PROSITE" id="PS51859"/>
    </source>
</evidence>
<dbReference type="InterPro" id="IPR011009">
    <property type="entry name" value="Kinase-like_dom_sf"/>
</dbReference>
<evidence type="ECO:0000256" key="18">
    <source>
        <dbReference type="ARBA" id="ARBA00022842"/>
    </source>
</evidence>
<evidence type="ECO:0000256" key="2">
    <source>
        <dbReference type="ARBA" id="ARBA00004236"/>
    </source>
</evidence>
<reference evidence="37 38" key="1">
    <citation type="submission" date="2024-05" db="EMBL/GenBank/DDBJ databases">
        <authorList>
            <person name="Wallberg A."/>
        </authorList>
    </citation>
    <scope>NUCLEOTIDE SEQUENCE [LARGE SCALE GENOMIC DNA]</scope>
</reference>
<feature type="region of interest" description="Disordered" evidence="32">
    <location>
        <begin position="1008"/>
        <end position="1027"/>
    </location>
</feature>
<dbReference type="CDD" id="cd01242">
    <property type="entry name" value="PH_ROCK"/>
    <property type="match status" value="1"/>
</dbReference>
<evidence type="ECO:0000256" key="8">
    <source>
        <dbReference type="ARBA" id="ARBA00022490"/>
    </source>
</evidence>
<comment type="subunit">
    <text evidence="25">Interacts with rho-1.</text>
</comment>
<feature type="region of interest" description="Disordered" evidence="32">
    <location>
        <begin position="364"/>
        <end position="384"/>
    </location>
</feature>
<evidence type="ECO:0000256" key="9">
    <source>
        <dbReference type="ARBA" id="ARBA00022527"/>
    </source>
</evidence>
<evidence type="ECO:0000256" key="7">
    <source>
        <dbReference type="ARBA" id="ARBA00022475"/>
    </source>
</evidence>
<keyword evidence="9" id="KW-0723">Serine/threonine-protein kinase</keyword>
<evidence type="ECO:0000256" key="22">
    <source>
        <dbReference type="ARBA" id="ARBA00047899"/>
    </source>
</evidence>
<evidence type="ECO:0000256" key="4">
    <source>
        <dbReference type="ARBA" id="ARBA00004626"/>
    </source>
</evidence>
<keyword evidence="7" id="KW-1003">Cell membrane</keyword>
<dbReference type="GO" id="GO:0005524">
    <property type="term" value="F:ATP binding"/>
    <property type="evidence" value="ECO:0007669"/>
    <property type="project" value="UniProtKB-UniRule"/>
</dbReference>
<dbReference type="Gene3D" id="1.20.5.730">
    <property type="entry name" value="Single helix bin"/>
    <property type="match status" value="1"/>
</dbReference>
<dbReference type="GO" id="GO:0008270">
    <property type="term" value="F:zinc ion binding"/>
    <property type="evidence" value="ECO:0007669"/>
    <property type="project" value="UniProtKB-KW"/>
</dbReference>
<dbReference type="GO" id="GO:0005737">
    <property type="term" value="C:cytoplasm"/>
    <property type="evidence" value="ECO:0007669"/>
    <property type="project" value="TreeGrafter"/>
</dbReference>
<dbReference type="GO" id="GO:0005856">
    <property type="term" value="C:cytoskeleton"/>
    <property type="evidence" value="ECO:0007669"/>
    <property type="project" value="UniProtKB-SubCell"/>
</dbReference>
<dbReference type="InterPro" id="IPR017441">
    <property type="entry name" value="Protein_kinase_ATP_BS"/>
</dbReference>
<keyword evidence="21" id="KW-0206">Cytoskeleton</keyword>
<dbReference type="InterPro" id="IPR000961">
    <property type="entry name" value="AGC-kinase_C"/>
</dbReference>
<evidence type="ECO:0000256" key="26">
    <source>
        <dbReference type="ARBA" id="ARBA00068946"/>
    </source>
</evidence>
<dbReference type="GO" id="GO:0031267">
    <property type="term" value="F:small GTPase binding"/>
    <property type="evidence" value="ECO:0007669"/>
    <property type="project" value="InterPro"/>
</dbReference>
<feature type="compositionally biased region" description="Basic and acidic residues" evidence="32">
    <location>
        <begin position="714"/>
        <end position="734"/>
    </location>
</feature>
<dbReference type="PROSITE" id="PS50011">
    <property type="entry name" value="PROTEIN_KINASE_DOM"/>
    <property type="match status" value="1"/>
</dbReference>
<dbReference type="GO" id="GO:0000281">
    <property type="term" value="P:mitotic cytokinesis"/>
    <property type="evidence" value="ECO:0007669"/>
    <property type="project" value="TreeGrafter"/>
</dbReference>
<dbReference type="InterPro" id="IPR008271">
    <property type="entry name" value="Ser/Thr_kinase_AS"/>
</dbReference>
<dbReference type="Proteomes" id="UP001497623">
    <property type="component" value="Unassembled WGS sequence"/>
</dbReference>
<evidence type="ECO:0000256" key="6">
    <source>
        <dbReference type="ARBA" id="ARBA00012513"/>
    </source>
</evidence>
<dbReference type="GO" id="GO:0031032">
    <property type="term" value="P:actomyosin structure organization"/>
    <property type="evidence" value="ECO:0007669"/>
    <property type="project" value="TreeGrafter"/>
</dbReference>
<evidence type="ECO:0000256" key="19">
    <source>
        <dbReference type="ARBA" id="ARBA00023054"/>
    </source>
</evidence>
<keyword evidence="20" id="KW-0472">Membrane</keyword>
<evidence type="ECO:0000256" key="25">
    <source>
        <dbReference type="ARBA" id="ARBA00065158"/>
    </source>
</evidence>
<dbReference type="SMART" id="SM00220">
    <property type="entry name" value="S_TKc"/>
    <property type="match status" value="1"/>
</dbReference>
<dbReference type="PROSITE" id="PS00107">
    <property type="entry name" value="PROTEIN_KINASE_ATP"/>
    <property type="match status" value="1"/>
</dbReference>
<dbReference type="PANTHER" id="PTHR22988:SF73">
    <property type="entry name" value="RHO-ASSOCIATED PROTEIN KINASE"/>
    <property type="match status" value="1"/>
</dbReference>
<dbReference type="InterPro" id="IPR015008">
    <property type="entry name" value="ROCK_Rho-bd_dom"/>
</dbReference>
<dbReference type="SUPFAM" id="SSF50729">
    <property type="entry name" value="PH domain-like"/>
    <property type="match status" value="1"/>
</dbReference>
<dbReference type="InterPro" id="IPR057529">
    <property type="entry name" value="MRCK/ROCK_PH"/>
</dbReference>
<dbReference type="GO" id="GO:0007266">
    <property type="term" value="P:Rho protein signal transduction"/>
    <property type="evidence" value="ECO:0007669"/>
    <property type="project" value="UniProtKB-UniRule"/>
</dbReference>
<evidence type="ECO:0000256" key="11">
    <source>
        <dbReference type="ARBA" id="ARBA00022679"/>
    </source>
</evidence>
<dbReference type="FunFam" id="3.30.200.20:FF:000072">
    <property type="entry name" value="Rho-associated protein kinase 2"/>
    <property type="match status" value="1"/>
</dbReference>
<dbReference type="EC" id="2.7.11.1" evidence="6"/>
<evidence type="ECO:0000256" key="17">
    <source>
        <dbReference type="ARBA" id="ARBA00022840"/>
    </source>
</evidence>
<evidence type="ECO:0000256" key="10">
    <source>
        <dbReference type="ARBA" id="ARBA00022553"/>
    </source>
</evidence>
<keyword evidence="18" id="KW-0460">Magnesium</keyword>
<evidence type="ECO:0000313" key="37">
    <source>
        <dbReference type="EMBL" id="CAL4106563.1"/>
    </source>
</evidence>
<evidence type="ECO:0000256" key="27">
    <source>
        <dbReference type="ARBA" id="ARBA00079005"/>
    </source>
</evidence>
<dbReference type="PROSITE" id="PS00108">
    <property type="entry name" value="PROTEIN_KINASE_ST"/>
    <property type="match status" value="1"/>
</dbReference>
<dbReference type="PANTHER" id="PTHR22988">
    <property type="entry name" value="MYOTONIC DYSTROPHY S/T KINASE-RELATED"/>
    <property type="match status" value="1"/>
</dbReference>
<evidence type="ECO:0000256" key="32">
    <source>
        <dbReference type="SAM" id="MobiDB-lite"/>
    </source>
</evidence>
<feature type="domain" description="Protein kinase" evidence="34">
    <location>
        <begin position="78"/>
        <end position="340"/>
    </location>
</feature>
<dbReference type="SMART" id="SM00133">
    <property type="entry name" value="S_TK_X"/>
    <property type="match status" value="1"/>
</dbReference>
<keyword evidence="8" id="KW-0963">Cytoplasm</keyword>
<feature type="binding site" evidence="30">
    <location>
        <position position="107"/>
    </location>
    <ligand>
        <name>ATP</name>
        <dbReference type="ChEBI" id="CHEBI:30616"/>
    </ligand>
</feature>
<feature type="domain" description="RhoBD" evidence="36">
    <location>
        <begin position="946"/>
        <end position="1011"/>
    </location>
</feature>
<dbReference type="PROSITE" id="PS50003">
    <property type="entry name" value="PH_DOMAIN"/>
    <property type="match status" value="1"/>
</dbReference>
<keyword evidence="17 30" id="KW-0067">ATP-binding</keyword>
<keyword evidence="16" id="KW-0862">Zinc</keyword>
<keyword evidence="12" id="KW-0479">Metal-binding</keyword>
<evidence type="ECO:0000259" key="34">
    <source>
        <dbReference type="PROSITE" id="PS50011"/>
    </source>
</evidence>
<dbReference type="FunFam" id="1.10.510.10:FF:000047">
    <property type="entry name" value="Rho-associated protein kinase 1"/>
    <property type="match status" value="1"/>
</dbReference>
<dbReference type="GO" id="GO:0032154">
    <property type="term" value="C:cleavage furrow"/>
    <property type="evidence" value="ECO:0007669"/>
    <property type="project" value="UniProtKB-SubCell"/>
</dbReference>
<evidence type="ECO:0000259" key="33">
    <source>
        <dbReference type="PROSITE" id="PS50003"/>
    </source>
</evidence>
<comment type="catalytic activity">
    <reaction evidence="22">
        <text>L-threonyl-[protein] + ATP = O-phospho-L-threonyl-[protein] + ADP + H(+)</text>
        <dbReference type="Rhea" id="RHEA:46608"/>
        <dbReference type="Rhea" id="RHEA-COMP:11060"/>
        <dbReference type="Rhea" id="RHEA-COMP:11605"/>
        <dbReference type="ChEBI" id="CHEBI:15378"/>
        <dbReference type="ChEBI" id="CHEBI:30013"/>
        <dbReference type="ChEBI" id="CHEBI:30616"/>
        <dbReference type="ChEBI" id="CHEBI:61977"/>
        <dbReference type="ChEBI" id="CHEBI:456216"/>
        <dbReference type="EC" id="2.7.11.1"/>
    </reaction>
</comment>
<keyword evidence="10" id="KW-0597">Phosphoprotein</keyword>
<proteinExistence type="inferred from homology"/>
<evidence type="ECO:0000259" key="35">
    <source>
        <dbReference type="PROSITE" id="PS51285"/>
    </source>
</evidence>
<evidence type="ECO:0000256" key="29">
    <source>
        <dbReference type="PROSITE-ProRule" id="PRU01206"/>
    </source>
</evidence>
<dbReference type="Gene3D" id="1.10.510.10">
    <property type="entry name" value="Transferase(Phosphotransferase) domain 1"/>
    <property type="match status" value="1"/>
</dbReference>
<keyword evidence="14" id="KW-0863">Zinc-finger</keyword>
<evidence type="ECO:0000256" key="21">
    <source>
        <dbReference type="ARBA" id="ARBA00023212"/>
    </source>
</evidence>
<feature type="domain" description="PH" evidence="33">
    <location>
        <begin position="1115"/>
        <end position="1196"/>
    </location>
</feature>
<comment type="subcellular location">
    <subcellularLocation>
        <location evidence="2">Cell membrane</location>
    </subcellularLocation>
    <subcellularLocation>
        <location evidence="4">Cleavage furrow</location>
    </subcellularLocation>
    <subcellularLocation>
        <location evidence="3">Cytoplasm</location>
        <location evidence="3">Cytoskeleton</location>
    </subcellularLocation>
</comment>
<comment type="catalytic activity">
    <reaction evidence="23">
        <text>L-seryl-[protein] + ATP = O-phospho-L-seryl-[protein] + ADP + H(+)</text>
        <dbReference type="Rhea" id="RHEA:17989"/>
        <dbReference type="Rhea" id="RHEA-COMP:9863"/>
        <dbReference type="Rhea" id="RHEA-COMP:11604"/>
        <dbReference type="ChEBI" id="CHEBI:15378"/>
        <dbReference type="ChEBI" id="CHEBI:29999"/>
        <dbReference type="ChEBI" id="CHEBI:30616"/>
        <dbReference type="ChEBI" id="CHEBI:83421"/>
        <dbReference type="ChEBI" id="CHEBI:456216"/>
        <dbReference type="EC" id="2.7.11.1"/>
    </reaction>
</comment>
<evidence type="ECO:0000313" key="38">
    <source>
        <dbReference type="Proteomes" id="UP001497623"/>
    </source>
</evidence>
<evidence type="ECO:0000256" key="24">
    <source>
        <dbReference type="ARBA" id="ARBA00053856"/>
    </source>
</evidence>
<dbReference type="GO" id="GO:1901888">
    <property type="term" value="P:regulation of cell junction assembly"/>
    <property type="evidence" value="ECO:0007669"/>
    <property type="project" value="TreeGrafter"/>
</dbReference>
<evidence type="ECO:0000256" key="31">
    <source>
        <dbReference type="SAM" id="Coils"/>
    </source>
</evidence>
<evidence type="ECO:0000256" key="1">
    <source>
        <dbReference type="ARBA" id="ARBA00001946"/>
    </source>
</evidence>
<dbReference type="GO" id="GO:0072518">
    <property type="term" value="F:Rho-dependent protein serine/threonine kinase activity"/>
    <property type="evidence" value="ECO:0007669"/>
    <property type="project" value="TreeGrafter"/>
</dbReference>
<dbReference type="SUPFAM" id="SSF56112">
    <property type="entry name" value="Protein kinase-like (PK-like)"/>
    <property type="match status" value="1"/>
</dbReference>
<dbReference type="AlphaFoldDB" id="A0AAV2R0I0"/>
<dbReference type="CDD" id="cd05596">
    <property type="entry name" value="STKc_ROCK"/>
    <property type="match status" value="1"/>
</dbReference>
<dbReference type="InterPro" id="IPR011993">
    <property type="entry name" value="PH-like_dom_sf"/>
</dbReference>
<dbReference type="InterPro" id="IPR017892">
    <property type="entry name" value="Pkinase_C"/>
</dbReference>
<dbReference type="Pfam" id="PF00069">
    <property type="entry name" value="Pkinase"/>
    <property type="match status" value="1"/>
</dbReference>
<feature type="region of interest" description="Disordered" evidence="32">
    <location>
        <begin position="632"/>
        <end position="658"/>
    </location>
</feature>
<keyword evidence="13 30" id="KW-0547">Nucleotide-binding</keyword>
<organism evidence="37 38">
    <name type="scientific">Meganyctiphanes norvegica</name>
    <name type="common">Northern krill</name>
    <name type="synonym">Thysanopoda norvegica</name>
    <dbReference type="NCBI Taxonomy" id="48144"/>
    <lineage>
        <taxon>Eukaryota</taxon>
        <taxon>Metazoa</taxon>
        <taxon>Ecdysozoa</taxon>
        <taxon>Arthropoda</taxon>
        <taxon>Crustacea</taxon>
        <taxon>Multicrustacea</taxon>
        <taxon>Malacostraca</taxon>
        <taxon>Eumalacostraca</taxon>
        <taxon>Eucarida</taxon>
        <taxon>Euphausiacea</taxon>
        <taxon>Euphausiidae</taxon>
        <taxon>Meganyctiphanes</taxon>
    </lineage>
</organism>
<comment type="cofactor">
    <cofactor evidence="1">
        <name>Mg(2+)</name>
        <dbReference type="ChEBI" id="CHEBI:18420"/>
    </cofactor>
</comment>
<feature type="non-terminal residue" evidence="37">
    <location>
        <position position="1196"/>
    </location>
</feature>
<evidence type="ECO:0000256" key="12">
    <source>
        <dbReference type="ARBA" id="ARBA00022723"/>
    </source>
</evidence>
<keyword evidence="38" id="KW-1185">Reference proteome</keyword>
<evidence type="ECO:0000256" key="28">
    <source>
        <dbReference type="ARBA" id="ARBA00082807"/>
    </source>
</evidence>